<organism evidence="1 2">
    <name type="scientific">Leptidea sinapis</name>
    <dbReference type="NCBI Taxonomy" id="189913"/>
    <lineage>
        <taxon>Eukaryota</taxon>
        <taxon>Metazoa</taxon>
        <taxon>Ecdysozoa</taxon>
        <taxon>Arthropoda</taxon>
        <taxon>Hexapoda</taxon>
        <taxon>Insecta</taxon>
        <taxon>Pterygota</taxon>
        <taxon>Neoptera</taxon>
        <taxon>Endopterygota</taxon>
        <taxon>Lepidoptera</taxon>
        <taxon>Glossata</taxon>
        <taxon>Ditrysia</taxon>
        <taxon>Papilionoidea</taxon>
        <taxon>Pieridae</taxon>
        <taxon>Dismorphiinae</taxon>
        <taxon>Leptidea</taxon>
    </lineage>
</organism>
<dbReference type="InterPro" id="IPR032675">
    <property type="entry name" value="LRR_dom_sf"/>
</dbReference>
<evidence type="ECO:0008006" key="3">
    <source>
        <dbReference type="Google" id="ProtNLM"/>
    </source>
</evidence>
<dbReference type="Gene3D" id="3.80.10.10">
    <property type="entry name" value="Ribonuclease Inhibitor"/>
    <property type="match status" value="2"/>
</dbReference>
<protein>
    <recommendedName>
        <fullName evidence="3">F-box domain-containing protein</fullName>
    </recommendedName>
</protein>
<dbReference type="Proteomes" id="UP000324832">
    <property type="component" value="Unassembled WGS sequence"/>
</dbReference>
<keyword evidence="2" id="KW-1185">Reference proteome</keyword>
<evidence type="ECO:0000313" key="2">
    <source>
        <dbReference type="Proteomes" id="UP000324832"/>
    </source>
</evidence>
<dbReference type="AlphaFoldDB" id="A0A5E4QSE5"/>
<dbReference type="EMBL" id="FZQP02004867">
    <property type="protein sequence ID" value="VVD00623.1"/>
    <property type="molecule type" value="Genomic_DNA"/>
</dbReference>
<reference evidence="1 2" key="1">
    <citation type="submission" date="2017-07" db="EMBL/GenBank/DDBJ databases">
        <authorList>
            <person name="Talla V."/>
            <person name="Backstrom N."/>
        </authorList>
    </citation>
    <scope>NUCLEOTIDE SEQUENCE [LARGE SCALE GENOMIC DNA]</scope>
</reference>
<accession>A0A5E4QSE5</accession>
<gene>
    <name evidence="1" type="ORF">LSINAPIS_LOCUS11219</name>
</gene>
<dbReference type="SUPFAM" id="SSF52047">
    <property type="entry name" value="RNI-like"/>
    <property type="match status" value="1"/>
</dbReference>
<proteinExistence type="predicted"/>
<sequence length="481" mass="54513">MSPHKQPSSLLKLCVKSSLNLINECCYMIEKKCPEIECMDCEGQVKILKGYLISLLPARLFDVLCLERGCCQYRGDPRVQLNVLLHPKMSVFHKCDIDISIPQNFWVRIIPWSSCLVVLDLKLICTDDILIAIGTQCAQLEELNIVSKVDICRSSVNASILVRNVSDFGLECLTDLKNLRILSMDPPRNERANRVGGCVTQTGIIKLIRELPRLEELRIESCDIGSMLIGSILPINPLSLRKINCHFVSADGIRRLGKICPQLRELTITHLSAHNKDQLLDELALGDLKLHRLDMSFFSYSNAMHKLMKIKGSYITQFSLWEIDHSLNLEAVINLGVSCPNLTSLCIITQSKYLSVPKFFERPTNIFRNLHKLTLGNENFSLGEILMFFLQCTQKLQKLTLKYQTKISIDSALIQMLQKGYIKNIINLWLDCTLVVSKDVVKQIIDGCEHLQLLTVDLTEDMSDILSYIADNNLDLKLGGY</sequence>
<name>A0A5E4QSE5_9NEOP</name>
<evidence type="ECO:0000313" key="1">
    <source>
        <dbReference type="EMBL" id="VVD00623.1"/>
    </source>
</evidence>